<evidence type="ECO:0000313" key="6">
    <source>
        <dbReference type="Proteomes" id="UP000199053"/>
    </source>
</evidence>
<dbReference type="CDD" id="cd00616">
    <property type="entry name" value="AHBA_syn"/>
    <property type="match status" value="1"/>
</dbReference>
<dbReference type="RefSeq" id="WP_092158354.1">
    <property type="nucleotide sequence ID" value="NZ_FNGA01000001.1"/>
</dbReference>
<dbReference type="PANTHER" id="PTHR30244:SF34">
    <property type="entry name" value="DTDP-4-AMINO-4,6-DIDEOXYGALACTOSE TRANSAMINASE"/>
    <property type="match status" value="1"/>
</dbReference>
<dbReference type="GO" id="GO:0008483">
    <property type="term" value="F:transaminase activity"/>
    <property type="evidence" value="ECO:0007669"/>
    <property type="project" value="TreeGrafter"/>
</dbReference>
<proteinExistence type="inferred from homology"/>
<dbReference type="OrthoDB" id="9766188at2"/>
<dbReference type="InterPro" id="IPR020026">
    <property type="entry name" value="PseC"/>
</dbReference>
<keyword evidence="6" id="KW-1185">Reference proteome</keyword>
<evidence type="ECO:0000256" key="3">
    <source>
        <dbReference type="PIRSR" id="PIRSR000390-2"/>
    </source>
</evidence>
<dbReference type="GO" id="GO:0030170">
    <property type="term" value="F:pyridoxal phosphate binding"/>
    <property type="evidence" value="ECO:0007669"/>
    <property type="project" value="TreeGrafter"/>
</dbReference>
<feature type="active site" description="Proton acceptor" evidence="2">
    <location>
        <position position="185"/>
    </location>
</feature>
<gene>
    <name evidence="5" type="ORF">SAMN05660337_0757</name>
</gene>
<dbReference type="PANTHER" id="PTHR30244">
    <property type="entry name" value="TRANSAMINASE"/>
    <property type="match status" value="1"/>
</dbReference>
<name>A0A1G9CQ83_9BACT</name>
<evidence type="ECO:0000256" key="2">
    <source>
        <dbReference type="PIRSR" id="PIRSR000390-1"/>
    </source>
</evidence>
<evidence type="ECO:0000256" key="4">
    <source>
        <dbReference type="RuleBase" id="RU004508"/>
    </source>
</evidence>
<sequence length="383" mass="42121">MGNPKKIPYGRQSIDEHDLKAVADALTSGWLTTGPKVSEFEQAIAKLSNVAHGVAVNSGTAALHAAMYAFEVKEGDEVIVPPMTFAASANCVAYMGATPVFADVDPDTLLLSPEKVEQLITPKTKGIIAVDYAGQPCDYDALRTIADKHGLFLAADACHSIGGNLNGKMVGSLADISLYSFHPVKHMTTGEGGMAVTDNPEYDRRMRIFRNHGITADFRQRDGWFYEMEDLGFNYRLTDFQCALGLSQLEKLEQWVERRREIAALYAAEFAGIKELAPLGLRPGANHAYHLYVIRLKGSDCTSKRKALFDHLRENGLGVQVHYIPVHLHPYYQKTFGTHEGMCPVAEEAYKGIISLPMFPTMEDSDVHHVVDIIKSASTSGVF</sequence>
<dbReference type="EMBL" id="FNGA01000001">
    <property type="protein sequence ID" value="SDK53812.1"/>
    <property type="molecule type" value="Genomic_DNA"/>
</dbReference>
<reference evidence="6" key="1">
    <citation type="submission" date="2016-10" db="EMBL/GenBank/DDBJ databases">
        <authorList>
            <person name="Varghese N."/>
            <person name="Submissions S."/>
        </authorList>
    </citation>
    <scope>NUCLEOTIDE SEQUENCE [LARGE SCALE GENOMIC DNA]</scope>
    <source>
        <strain evidence="6">DSM 16995</strain>
    </source>
</reference>
<dbReference type="InterPro" id="IPR015424">
    <property type="entry name" value="PyrdxlP-dep_Trfase"/>
</dbReference>
<protein>
    <submittedName>
        <fullName evidence="5">UDP-4-amino-4,6-dideoxy-N-acetyl-beta-L-altrosamine transaminase</fullName>
    </submittedName>
</protein>
<dbReference type="SUPFAM" id="SSF53383">
    <property type="entry name" value="PLP-dependent transferases"/>
    <property type="match status" value="1"/>
</dbReference>
<dbReference type="STRING" id="246191.SAMN05660337_0757"/>
<dbReference type="AlphaFoldDB" id="A0A1G9CQ83"/>
<dbReference type="GO" id="GO:0000271">
    <property type="term" value="P:polysaccharide biosynthetic process"/>
    <property type="evidence" value="ECO:0007669"/>
    <property type="project" value="TreeGrafter"/>
</dbReference>
<dbReference type="InterPro" id="IPR015421">
    <property type="entry name" value="PyrdxlP-dep_Trfase_major"/>
</dbReference>
<feature type="modified residue" description="N6-(pyridoxal phosphate)lysine" evidence="3">
    <location>
        <position position="185"/>
    </location>
</feature>
<dbReference type="Gene3D" id="3.90.1150.10">
    <property type="entry name" value="Aspartate Aminotransferase, domain 1"/>
    <property type="match status" value="1"/>
</dbReference>
<evidence type="ECO:0000313" key="5">
    <source>
        <dbReference type="EMBL" id="SDK53812.1"/>
    </source>
</evidence>
<evidence type="ECO:0000256" key="1">
    <source>
        <dbReference type="ARBA" id="ARBA00037999"/>
    </source>
</evidence>
<dbReference type="NCBIfam" id="TIGR03588">
    <property type="entry name" value="PseC"/>
    <property type="match status" value="1"/>
</dbReference>
<dbReference type="Gene3D" id="3.40.640.10">
    <property type="entry name" value="Type I PLP-dependent aspartate aminotransferase-like (Major domain)"/>
    <property type="match status" value="1"/>
</dbReference>
<organism evidence="5 6">
    <name type="scientific">Maridesulfovibrio ferrireducens</name>
    <dbReference type="NCBI Taxonomy" id="246191"/>
    <lineage>
        <taxon>Bacteria</taxon>
        <taxon>Pseudomonadati</taxon>
        <taxon>Thermodesulfobacteriota</taxon>
        <taxon>Desulfovibrionia</taxon>
        <taxon>Desulfovibrionales</taxon>
        <taxon>Desulfovibrionaceae</taxon>
        <taxon>Maridesulfovibrio</taxon>
    </lineage>
</organism>
<dbReference type="InterPro" id="IPR000653">
    <property type="entry name" value="DegT/StrS_aminotransferase"/>
</dbReference>
<dbReference type="InterPro" id="IPR015422">
    <property type="entry name" value="PyrdxlP-dep_Trfase_small"/>
</dbReference>
<dbReference type="PIRSF" id="PIRSF000390">
    <property type="entry name" value="PLP_StrS"/>
    <property type="match status" value="1"/>
</dbReference>
<accession>A0A1G9CQ83</accession>
<dbReference type="Proteomes" id="UP000199053">
    <property type="component" value="Unassembled WGS sequence"/>
</dbReference>
<keyword evidence="3 4" id="KW-0663">Pyridoxal phosphate</keyword>
<comment type="similarity">
    <text evidence="1 4">Belongs to the DegT/DnrJ/EryC1 family.</text>
</comment>
<dbReference type="Pfam" id="PF01041">
    <property type="entry name" value="DegT_DnrJ_EryC1"/>
    <property type="match status" value="1"/>
</dbReference>